<reference evidence="1" key="1">
    <citation type="journal article" date="2013" name="Nature">
        <title>The genomes of four tapeworm species reveal adaptations to parasitism.</title>
        <authorList>
            <person name="Tsai I.J."/>
            <person name="Zarowiecki M."/>
            <person name="Holroyd N."/>
            <person name="Garciarrubio A."/>
            <person name="Sanchez-Flores A."/>
            <person name="Brooks K.L."/>
            <person name="Tracey A."/>
            <person name="Bobes R.J."/>
            <person name="Fragoso G."/>
            <person name="Sciutto E."/>
            <person name="Aslett M."/>
            <person name="Beasley H."/>
            <person name="Bennett H.M."/>
            <person name="Cai J."/>
            <person name="Camicia F."/>
            <person name="Clark R."/>
            <person name="Cucher M."/>
            <person name="De Silva N."/>
            <person name="Day T.A."/>
            <person name="Deplazes P."/>
            <person name="Estrada K."/>
            <person name="Fernandez C."/>
            <person name="Holland P.W."/>
            <person name="Hou J."/>
            <person name="Hu S."/>
            <person name="Huckvale T."/>
            <person name="Hung S.S."/>
            <person name="Kamenetzky L."/>
            <person name="Keane J.A."/>
            <person name="Kiss F."/>
            <person name="Koziol U."/>
            <person name="Lambert O."/>
            <person name="Liu K."/>
            <person name="Luo X."/>
            <person name="Luo Y."/>
            <person name="Macchiaroli N."/>
            <person name="Nichol S."/>
            <person name="Paps J."/>
            <person name="Parkinson J."/>
            <person name="Pouchkina-Stantcheva N."/>
            <person name="Riddiford N."/>
            <person name="Rosenzvit M."/>
            <person name="Salinas G."/>
            <person name="Wasmuth J.D."/>
            <person name="Zamanian M."/>
            <person name="Zheng Y."/>
            <person name="Cai X."/>
            <person name="Soberon X."/>
            <person name="Olson P.D."/>
            <person name="Laclette J.P."/>
            <person name="Brehm K."/>
            <person name="Berriman M."/>
            <person name="Garciarrubio A."/>
            <person name="Bobes R.J."/>
            <person name="Fragoso G."/>
            <person name="Sanchez-Flores A."/>
            <person name="Estrada K."/>
            <person name="Cevallos M.A."/>
            <person name="Morett E."/>
            <person name="Gonzalez V."/>
            <person name="Portillo T."/>
            <person name="Ochoa-Leyva A."/>
            <person name="Jose M.V."/>
            <person name="Sciutto E."/>
            <person name="Landa A."/>
            <person name="Jimenez L."/>
            <person name="Valdes V."/>
            <person name="Carrero J.C."/>
            <person name="Larralde C."/>
            <person name="Morales-Montor J."/>
            <person name="Limon-Lason J."/>
            <person name="Soberon X."/>
            <person name="Laclette J.P."/>
        </authorList>
    </citation>
    <scope>NUCLEOTIDE SEQUENCE [LARGE SCALE GENOMIC DNA]</scope>
</reference>
<name>A0A087VWT4_ECHMU</name>
<dbReference type="GO" id="GO:0098831">
    <property type="term" value="C:presynaptic active zone cytoplasmic component"/>
    <property type="evidence" value="ECO:0007669"/>
    <property type="project" value="TreeGrafter"/>
</dbReference>
<dbReference type="GO" id="GO:0043195">
    <property type="term" value="C:terminal bouton"/>
    <property type="evidence" value="ECO:0007669"/>
    <property type="project" value="TreeGrafter"/>
</dbReference>
<dbReference type="STRING" id="6211.A0A087VWT4"/>
<dbReference type="eggNOG" id="KOG1011">
    <property type="taxonomic scope" value="Eukaryota"/>
</dbReference>
<reference evidence="1" key="2">
    <citation type="submission" date="2015-11" db="EMBL/GenBank/DDBJ databases">
        <authorList>
            <person name="Zhang Y."/>
            <person name="Guo Z."/>
        </authorList>
    </citation>
    <scope>NUCLEOTIDE SEQUENCE</scope>
</reference>
<dbReference type="AlphaFoldDB" id="A0A087VWT4"/>
<evidence type="ECO:0000313" key="1">
    <source>
        <dbReference type="EMBL" id="CDI96580.2"/>
    </source>
</evidence>
<dbReference type="GO" id="GO:0016081">
    <property type="term" value="P:synaptic vesicle docking"/>
    <property type="evidence" value="ECO:0007669"/>
    <property type="project" value="TreeGrafter"/>
</dbReference>
<dbReference type="GO" id="GO:0030672">
    <property type="term" value="C:synaptic vesicle membrane"/>
    <property type="evidence" value="ECO:0007669"/>
    <property type="project" value="TreeGrafter"/>
</dbReference>
<protein>
    <submittedName>
        <fullName evidence="1">Unc 13 (Munc13)</fullName>
    </submittedName>
</protein>
<proteinExistence type="predicted"/>
<dbReference type="GO" id="GO:0005516">
    <property type="term" value="F:calmodulin binding"/>
    <property type="evidence" value="ECO:0007669"/>
    <property type="project" value="TreeGrafter"/>
</dbReference>
<accession>A0A087VWT4</accession>
<dbReference type="GO" id="GO:0042734">
    <property type="term" value="C:presynaptic membrane"/>
    <property type="evidence" value="ECO:0007669"/>
    <property type="project" value="TreeGrafter"/>
</dbReference>
<dbReference type="GO" id="GO:0061789">
    <property type="term" value="P:dense core granule priming"/>
    <property type="evidence" value="ECO:0007669"/>
    <property type="project" value="TreeGrafter"/>
</dbReference>
<dbReference type="GO" id="GO:0019992">
    <property type="term" value="F:diacylglycerol binding"/>
    <property type="evidence" value="ECO:0007669"/>
    <property type="project" value="InterPro"/>
</dbReference>
<dbReference type="GO" id="GO:0016082">
    <property type="term" value="P:synaptic vesicle priming"/>
    <property type="evidence" value="ECO:0007669"/>
    <property type="project" value="TreeGrafter"/>
</dbReference>
<dbReference type="GO" id="GO:0017075">
    <property type="term" value="F:syntaxin-1 binding"/>
    <property type="evidence" value="ECO:0007669"/>
    <property type="project" value="TreeGrafter"/>
</dbReference>
<organism evidence="1 2">
    <name type="scientific">Echinococcus multilocularis</name>
    <name type="common">Fox tapeworm</name>
    <dbReference type="NCBI Taxonomy" id="6211"/>
    <lineage>
        <taxon>Eukaryota</taxon>
        <taxon>Metazoa</taxon>
        <taxon>Spiralia</taxon>
        <taxon>Lophotrochozoa</taxon>
        <taxon>Platyhelminthes</taxon>
        <taxon>Cestoda</taxon>
        <taxon>Eucestoda</taxon>
        <taxon>Cyclophyllidea</taxon>
        <taxon>Taeniidae</taxon>
        <taxon>Echinococcus</taxon>
    </lineage>
</organism>
<dbReference type="GO" id="GO:0099525">
    <property type="term" value="P:presynaptic dense core vesicle exocytosis"/>
    <property type="evidence" value="ECO:0007669"/>
    <property type="project" value="TreeGrafter"/>
</dbReference>
<dbReference type="OrthoDB" id="5831756at2759"/>
<dbReference type="PANTHER" id="PTHR10480">
    <property type="entry name" value="PROTEIN UNC-13 HOMOLOG"/>
    <property type="match status" value="1"/>
</dbReference>
<keyword evidence="2" id="KW-1185">Reference proteome</keyword>
<gene>
    <name evidence="1" type="ORF">EmuJ_000019800</name>
</gene>
<dbReference type="PANTHER" id="PTHR10480:SF12">
    <property type="entry name" value="UNC-13, ISOFORM E"/>
    <property type="match status" value="1"/>
</dbReference>
<dbReference type="EMBL" id="LN902850">
    <property type="protein sequence ID" value="CDI96580.2"/>
    <property type="molecule type" value="Genomic_DNA"/>
</dbReference>
<dbReference type="InterPro" id="IPR027080">
    <property type="entry name" value="Unc-13"/>
</dbReference>
<dbReference type="GO" id="GO:0035249">
    <property type="term" value="P:synaptic transmission, glutamatergic"/>
    <property type="evidence" value="ECO:0007669"/>
    <property type="project" value="TreeGrafter"/>
</dbReference>
<sequence>MRYGIESIFQAMTHFACLTTKYNCVGVPDQLSTLLANINAFYAHTSSNNSQTASERFAASNFGVNLNGAAAFLTSDEANFTPPFCYCAKLIKGLSRYSIASH</sequence>
<dbReference type="Proteomes" id="UP000017246">
    <property type="component" value="Unassembled WGS sequence"/>
</dbReference>
<dbReference type="GO" id="GO:0031594">
    <property type="term" value="C:neuromuscular junction"/>
    <property type="evidence" value="ECO:0007669"/>
    <property type="project" value="TreeGrafter"/>
</dbReference>
<evidence type="ECO:0000313" key="2">
    <source>
        <dbReference type="Proteomes" id="UP000017246"/>
    </source>
</evidence>